<feature type="region of interest" description="Disordered" evidence="5">
    <location>
        <begin position="174"/>
        <end position="212"/>
    </location>
</feature>
<sequence length="212" mass="22005">MTTAAEMTAEPVDTIDPAADPATDPAVRADDARALVKRFSLWSAGAGLLPFPVLDMALMTGVQVKMIYHLSKLYDIPFSENRAKAVVGSLVSTVVPGGAAMGVVGSVGSLVKSIPVVGTLVGLVVTPVVGYAVTYAVGRVFMQHFETGGTLLNFKPEEMREHFKAEFEAAKANAPATAEAAKAEAAGTEVPTTETTKTGDTTTTTKTSTKTA</sequence>
<reference evidence="8" key="1">
    <citation type="journal article" date="2019" name="Int. J. Syst. Evol. Microbiol.">
        <title>The Global Catalogue of Microorganisms (GCM) 10K type strain sequencing project: providing services to taxonomists for standard genome sequencing and annotation.</title>
        <authorList>
            <consortium name="The Broad Institute Genomics Platform"/>
            <consortium name="The Broad Institute Genome Sequencing Center for Infectious Disease"/>
            <person name="Wu L."/>
            <person name="Ma J."/>
        </authorList>
    </citation>
    <scope>NUCLEOTIDE SEQUENCE [LARGE SCALE GENOMIC DNA]</scope>
    <source>
        <strain evidence="8">CGMCC 1.10188</strain>
    </source>
</reference>
<evidence type="ECO:0000256" key="2">
    <source>
        <dbReference type="ARBA" id="ARBA00022692"/>
    </source>
</evidence>
<evidence type="ECO:0000313" key="7">
    <source>
        <dbReference type="EMBL" id="GGB36053.1"/>
    </source>
</evidence>
<gene>
    <name evidence="7" type="ORF">GCM10011505_16900</name>
</gene>
<keyword evidence="8" id="KW-1185">Reference proteome</keyword>
<feature type="transmembrane region" description="Helical" evidence="6">
    <location>
        <begin position="85"/>
        <end position="108"/>
    </location>
</feature>
<keyword evidence="3 6" id="KW-1133">Transmembrane helix</keyword>
<dbReference type="InterPro" id="IPR021147">
    <property type="entry name" value="DUF697"/>
</dbReference>
<dbReference type="Proteomes" id="UP000603352">
    <property type="component" value="Unassembled WGS sequence"/>
</dbReference>
<feature type="region of interest" description="Disordered" evidence="5">
    <location>
        <begin position="1"/>
        <end position="23"/>
    </location>
</feature>
<dbReference type="Pfam" id="PF05128">
    <property type="entry name" value="DUF697"/>
    <property type="match status" value="1"/>
</dbReference>
<evidence type="ECO:0000256" key="5">
    <source>
        <dbReference type="SAM" id="MobiDB-lite"/>
    </source>
</evidence>
<comment type="subcellular location">
    <subcellularLocation>
        <location evidence="1">Membrane</location>
        <topology evidence="1">Multi-pass membrane protein</topology>
    </subcellularLocation>
</comment>
<evidence type="ECO:0008006" key="9">
    <source>
        <dbReference type="Google" id="ProtNLM"/>
    </source>
</evidence>
<evidence type="ECO:0000256" key="4">
    <source>
        <dbReference type="ARBA" id="ARBA00023136"/>
    </source>
</evidence>
<keyword evidence="4 6" id="KW-0472">Membrane</keyword>
<proteinExistence type="predicted"/>
<evidence type="ECO:0000256" key="6">
    <source>
        <dbReference type="SAM" id="Phobius"/>
    </source>
</evidence>
<evidence type="ECO:0000256" key="1">
    <source>
        <dbReference type="ARBA" id="ARBA00004141"/>
    </source>
</evidence>
<feature type="compositionally biased region" description="Low complexity" evidence="5">
    <location>
        <begin position="11"/>
        <end position="23"/>
    </location>
</feature>
<feature type="transmembrane region" description="Helical" evidence="6">
    <location>
        <begin position="41"/>
        <end position="64"/>
    </location>
</feature>
<comment type="caution">
    <text evidence="7">The sequence shown here is derived from an EMBL/GenBank/DDBJ whole genome shotgun (WGS) entry which is preliminary data.</text>
</comment>
<protein>
    <recommendedName>
        <fullName evidence="9">GTPase</fullName>
    </recommendedName>
</protein>
<evidence type="ECO:0000256" key="3">
    <source>
        <dbReference type="ARBA" id="ARBA00022989"/>
    </source>
</evidence>
<organism evidence="7 8">
    <name type="scientific">Tistrella bauzanensis</name>
    <dbReference type="NCBI Taxonomy" id="657419"/>
    <lineage>
        <taxon>Bacteria</taxon>
        <taxon>Pseudomonadati</taxon>
        <taxon>Pseudomonadota</taxon>
        <taxon>Alphaproteobacteria</taxon>
        <taxon>Geminicoccales</taxon>
        <taxon>Geminicoccaceae</taxon>
        <taxon>Tistrella</taxon>
    </lineage>
</organism>
<feature type="transmembrane region" description="Helical" evidence="6">
    <location>
        <begin position="114"/>
        <end position="137"/>
    </location>
</feature>
<accession>A0ABQ1IEZ5</accession>
<dbReference type="EMBL" id="BMDZ01000014">
    <property type="protein sequence ID" value="GGB36053.1"/>
    <property type="molecule type" value="Genomic_DNA"/>
</dbReference>
<evidence type="ECO:0000313" key="8">
    <source>
        <dbReference type="Proteomes" id="UP000603352"/>
    </source>
</evidence>
<name>A0ABQ1IEZ5_9PROT</name>
<dbReference type="RefSeq" id="WP_229707930.1">
    <property type="nucleotide sequence ID" value="NZ_BMDZ01000014.1"/>
</dbReference>
<keyword evidence="2 6" id="KW-0812">Transmembrane</keyword>